<protein>
    <submittedName>
        <fullName evidence="2">Transcription initiation factor iie2</fullName>
    </submittedName>
</protein>
<dbReference type="GO" id="GO:0001097">
    <property type="term" value="F:TFIIH-class transcription factor complex binding"/>
    <property type="evidence" value="ECO:0007669"/>
    <property type="project" value="TreeGrafter"/>
</dbReference>
<keyword evidence="2" id="KW-0648">Protein biosynthesis</keyword>
<dbReference type="Pfam" id="PF02186">
    <property type="entry name" value="TFIIE_beta"/>
    <property type="match status" value="1"/>
</dbReference>
<dbReference type="PROSITE" id="PS51351">
    <property type="entry name" value="TFIIE_BETA_C"/>
    <property type="match status" value="1"/>
</dbReference>
<dbReference type="GO" id="GO:0003743">
    <property type="term" value="F:translation initiation factor activity"/>
    <property type="evidence" value="ECO:0007669"/>
    <property type="project" value="UniProtKB-KW"/>
</dbReference>
<dbReference type="Proteomes" id="UP000053780">
    <property type="component" value="Unassembled WGS sequence"/>
</dbReference>
<dbReference type="OrthoDB" id="3907302at2759"/>
<name>T0LAW3_9MICR</name>
<dbReference type="PANTHER" id="PTHR12716:SF8">
    <property type="entry name" value="TRANSCRIPTION INITIATION FACTOR IIE SUBUNIT BETA"/>
    <property type="match status" value="1"/>
</dbReference>
<evidence type="ECO:0000313" key="2">
    <source>
        <dbReference type="EMBL" id="EQB61463.1"/>
    </source>
</evidence>
<dbReference type="GO" id="GO:0005673">
    <property type="term" value="C:transcription factor TFIIE complex"/>
    <property type="evidence" value="ECO:0007669"/>
    <property type="project" value="InterPro"/>
</dbReference>
<organism evidence="2 3">
    <name type="scientific">Vairimorpha apis BRL 01</name>
    <dbReference type="NCBI Taxonomy" id="1037528"/>
    <lineage>
        <taxon>Eukaryota</taxon>
        <taxon>Fungi</taxon>
        <taxon>Fungi incertae sedis</taxon>
        <taxon>Microsporidia</taxon>
        <taxon>Nosematidae</taxon>
        <taxon>Vairimorpha</taxon>
    </lineage>
</organism>
<accession>T0LAW3</accession>
<feature type="domain" description="TFIIE beta" evidence="1">
    <location>
        <begin position="1"/>
        <end position="70"/>
    </location>
</feature>
<dbReference type="AlphaFoldDB" id="T0LAW3"/>
<dbReference type="HOGENOM" id="CLU_056580_3_0_1"/>
<dbReference type="VEuPathDB" id="MicrosporidiaDB:NAPIS_ORF00957"/>
<keyword evidence="2" id="KW-0396">Initiation factor</keyword>
<evidence type="ECO:0000313" key="3">
    <source>
        <dbReference type="Proteomes" id="UP000053780"/>
    </source>
</evidence>
<dbReference type="GO" id="GO:0006367">
    <property type="term" value="P:transcription initiation at RNA polymerase II promoter"/>
    <property type="evidence" value="ECO:0007669"/>
    <property type="project" value="InterPro"/>
</dbReference>
<sequence>MYNDKHINTYIHEILNYLKNSSSQVTFSELYSKLRIDIHSNSHLIKALQKNEKIKMTNNTIEYLYAYNIQTEEDLLKILNESQEGIEMVKLKDNKCNIDNIIEKCRNEEKLIILKDLDNAEVCFYNDTYCDKPDKDIIDLWTQIKIPGYQDLLRELNTVGLKSEKKEIVKRKAIPKKLKVKNIEEILKLLIHM</sequence>
<dbReference type="PANTHER" id="PTHR12716">
    <property type="entry name" value="TRANSCRIPTION INITIATION FACTOR IIE, BETA SUBUNIT"/>
    <property type="match status" value="1"/>
</dbReference>
<dbReference type="EMBL" id="KE647137">
    <property type="protein sequence ID" value="EQB61463.1"/>
    <property type="molecule type" value="Genomic_DNA"/>
</dbReference>
<keyword evidence="3" id="KW-1185">Reference proteome</keyword>
<dbReference type="InterPro" id="IPR003166">
    <property type="entry name" value="TFIIE_bsu_DNA-bd"/>
</dbReference>
<gene>
    <name evidence="2" type="ORF">NAPIS_ORF00957</name>
</gene>
<evidence type="ECO:0000259" key="1">
    <source>
        <dbReference type="PROSITE" id="PS51351"/>
    </source>
</evidence>
<proteinExistence type="predicted"/>
<reference evidence="2 3" key="1">
    <citation type="journal article" date="2013" name="BMC Genomics">
        <title>Genome sequencing and comparative genomics of honey bee microsporidia, Nosema apis reveal novel insights into host-parasite interactions.</title>
        <authorList>
            <person name="Chen Yp."/>
            <person name="Pettis J.S."/>
            <person name="Zhao Y."/>
            <person name="Liu X."/>
            <person name="Tallon L.J."/>
            <person name="Sadzewicz L.D."/>
            <person name="Li R."/>
            <person name="Zheng H."/>
            <person name="Huang S."/>
            <person name="Zhang X."/>
            <person name="Hamilton M.C."/>
            <person name="Pernal S.F."/>
            <person name="Melathopoulos A.P."/>
            <person name="Yan X."/>
            <person name="Evans J.D."/>
        </authorList>
    </citation>
    <scope>NUCLEOTIDE SEQUENCE [LARGE SCALE GENOMIC DNA]</scope>
    <source>
        <strain evidence="2 3">BRL 01</strain>
    </source>
</reference>
<dbReference type="InterPro" id="IPR016656">
    <property type="entry name" value="TFIIE-bsu"/>
</dbReference>